<evidence type="ECO:0000313" key="3">
    <source>
        <dbReference type="Proteomes" id="UP001174909"/>
    </source>
</evidence>
<name>A0AA35R8G8_GEOBA</name>
<keyword evidence="3" id="KW-1185">Reference proteome</keyword>
<sequence length="298" mass="32912">SLSPSSSSPFSTSSIARCLYRQPSANPSLSPLSSPSSPSPIPKSSNTKTLVSRNSAHHTSHAHSHSSNTNIDREAHTFASVPIQRIMEYMRSNDAYRFCLNEFRTFSSNQQLFFATFDSGSSVSSVEEALADSSDLRNFTRRMLPGVLGERHSTPVILPSAREVGRFFSRPDLDSFLESLSPEDRAVAAEIRSSNQIAARMIWDTTWSGLIRRYSDEIRSYRSPNQGTNFPLGLDYSPPSSPSSPSSSLGSSPRLSSSVPSLLPWPGPEGERLSKSFKLCREIWSGMDMHLQTIGNWK</sequence>
<organism evidence="2 3">
    <name type="scientific">Geodia barretti</name>
    <name type="common">Barrett's horny sponge</name>
    <dbReference type="NCBI Taxonomy" id="519541"/>
    <lineage>
        <taxon>Eukaryota</taxon>
        <taxon>Metazoa</taxon>
        <taxon>Porifera</taxon>
        <taxon>Demospongiae</taxon>
        <taxon>Heteroscleromorpha</taxon>
        <taxon>Tetractinellida</taxon>
        <taxon>Astrophorina</taxon>
        <taxon>Geodiidae</taxon>
        <taxon>Geodia</taxon>
    </lineage>
</organism>
<dbReference type="Proteomes" id="UP001174909">
    <property type="component" value="Unassembled WGS sequence"/>
</dbReference>
<protein>
    <submittedName>
        <fullName evidence="2">Uncharacterized protein</fullName>
    </submittedName>
</protein>
<evidence type="ECO:0000313" key="2">
    <source>
        <dbReference type="EMBL" id="CAI8005796.1"/>
    </source>
</evidence>
<dbReference type="AlphaFoldDB" id="A0AA35R8G8"/>
<dbReference type="EMBL" id="CASHTH010000635">
    <property type="protein sequence ID" value="CAI8005796.1"/>
    <property type="molecule type" value="Genomic_DNA"/>
</dbReference>
<reference evidence="2" key="1">
    <citation type="submission" date="2023-03" db="EMBL/GenBank/DDBJ databases">
        <authorList>
            <person name="Steffen K."/>
            <person name="Cardenas P."/>
        </authorList>
    </citation>
    <scope>NUCLEOTIDE SEQUENCE</scope>
</reference>
<comment type="caution">
    <text evidence="2">The sequence shown here is derived from an EMBL/GenBank/DDBJ whole genome shotgun (WGS) entry which is preliminary data.</text>
</comment>
<gene>
    <name evidence="2" type="ORF">GBAR_LOCUS4401</name>
</gene>
<accession>A0AA35R8G8</accession>
<feature type="region of interest" description="Disordered" evidence="1">
    <location>
        <begin position="24"/>
        <end position="73"/>
    </location>
</feature>
<feature type="compositionally biased region" description="Basic residues" evidence="1">
    <location>
        <begin position="55"/>
        <end position="64"/>
    </location>
</feature>
<feature type="compositionally biased region" description="Low complexity" evidence="1">
    <location>
        <begin position="231"/>
        <end position="263"/>
    </location>
</feature>
<evidence type="ECO:0000256" key="1">
    <source>
        <dbReference type="SAM" id="MobiDB-lite"/>
    </source>
</evidence>
<feature type="region of interest" description="Disordered" evidence="1">
    <location>
        <begin position="229"/>
        <end position="263"/>
    </location>
</feature>
<proteinExistence type="predicted"/>
<feature type="non-terminal residue" evidence="2">
    <location>
        <position position="298"/>
    </location>
</feature>
<feature type="compositionally biased region" description="Low complexity" evidence="1">
    <location>
        <begin position="24"/>
        <end position="36"/>
    </location>
</feature>